<feature type="transmembrane region" description="Helical" evidence="1">
    <location>
        <begin position="69"/>
        <end position="87"/>
    </location>
</feature>
<sequence>MRRTILEGVFAGGFVAVAAGVLFARENPATGYESSVYAGTPSATWAAFALALAIAVGTAIVCRGWYQGVGIGLGTLTVTAIVSLPVIRNYRYAGMGDAMTHLGWTRDIVGGKLEPHELFYPAVHSIGSVLGEVGGIPVERALLITMVVLFVPFLVFVPLVVRNVSGSAAAIGFGAIVSWMVLPVNNVATHMGVHTNSNALFFVPVVVFAVVAYLRRRAVIERLPLGLSPFSVLIFLSGVALLLIHPQQMVNVVVLVGAIALVQFLARRRYDDHPMLEHPTAYAHAAVLGLVFLAWSASNERFRDAISSVVYGLFAADVGAGTEVGQREASLAEIGGSIGELFVALFLDAAIIGLIVGLFVLAMWLGRTKVERETAAFVTYLALALIPLGGILALYFVGTPTMAFRQIGFIYVVLTILAGVAVAHLAGGLGRFVTRPGANAIVALALGACLMLGLLTVFTSPLIYDPGQHVTDQQFSGYESSFEHAAEDRPHAGLGYDPYRYDHGLYGLEREDVLSGATIETGEVDPDRFGAGNYSGAYHGVDYYLTVTEYDLTREVDVYQELYYSESSLAELESSPEADKVISNGEFSMYAVDGTE</sequence>
<feature type="transmembrane region" description="Helical" evidence="1">
    <location>
        <begin position="250"/>
        <end position="267"/>
    </location>
</feature>
<protein>
    <recommendedName>
        <fullName evidence="6">DUF2206 domain-containing protein</fullName>
    </recommendedName>
</protein>
<dbReference type="GeneID" id="30922759"/>
<accession>M0LBA6</accession>
<name>M0LBA6_NATLA</name>
<feature type="transmembrane region" description="Helical" evidence="1">
    <location>
        <begin position="197"/>
        <end position="214"/>
    </location>
</feature>
<organism evidence="3 4">
    <name type="scientific">Natronobacterium lacisalsi AJ5</name>
    <dbReference type="NCBI Taxonomy" id="358396"/>
    <lineage>
        <taxon>Archaea</taxon>
        <taxon>Methanobacteriati</taxon>
        <taxon>Methanobacteriota</taxon>
        <taxon>Stenosarchaea group</taxon>
        <taxon>Halobacteria</taxon>
        <taxon>Halobacteriales</taxon>
        <taxon>Natrialbaceae</taxon>
        <taxon>Natronobacterium</taxon>
    </lineage>
</organism>
<evidence type="ECO:0000313" key="4">
    <source>
        <dbReference type="Proteomes" id="UP000011555"/>
    </source>
</evidence>
<dbReference type="EMBL" id="AOLZ01000056">
    <property type="protein sequence ID" value="EMA30847.1"/>
    <property type="molecule type" value="Genomic_DNA"/>
</dbReference>
<keyword evidence="1" id="KW-0812">Transmembrane</keyword>
<feature type="transmembrane region" description="Helical" evidence="1">
    <location>
        <begin position="141"/>
        <end position="161"/>
    </location>
</feature>
<keyword evidence="4" id="KW-1185">Reference proteome</keyword>
<dbReference type="PATRIC" id="fig|358396.7.peg.3276"/>
<feature type="transmembrane region" description="Helical" evidence="1">
    <location>
        <begin position="341"/>
        <end position="365"/>
    </location>
</feature>
<dbReference type="eggNOG" id="arCOG03185">
    <property type="taxonomic scope" value="Archaea"/>
</dbReference>
<feature type="transmembrane region" description="Helical" evidence="1">
    <location>
        <begin position="43"/>
        <end position="62"/>
    </location>
</feature>
<dbReference type="Proteomes" id="UP000186547">
    <property type="component" value="Chromosome"/>
</dbReference>
<dbReference type="Proteomes" id="UP000011555">
    <property type="component" value="Unassembled WGS sequence"/>
</dbReference>
<feature type="transmembrane region" description="Helical" evidence="1">
    <location>
        <begin position="168"/>
        <end position="185"/>
    </location>
</feature>
<dbReference type="EMBL" id="CP019285">
    <property type="protein sequence ID" value="APW99275.1"/>
    <property type="molecule type" value="Genomic_DNA"/>
</dbReference>
<feature type="transmembrane region" description="Helical" evidence="1">
    <location>
        <begin position="409"/>
        <end position="429"/>
    </location>
</feature>
<evidence type="ECO:0008006" key="6">
    <source>
        <dbReference type="Google" id="ProtNLM"/>
    </source>
</evidence>
<reference evidence="2" key="3">
    <citation type="submission" date="2017-01" db="EMBL/GenBank/DDBJ databases">
        <authorList>
            <person name="Mah S.A."/>
            <person name="Swanson W.J."/>
            <person name="Moy G.W."/>
            <person name="Vacquier V.D."/>
        </authorList>
    </citation>
    <scope>NUCLEOTIDE SEQUENCE</scope>
    <source>
        <strain evidence="2">AJ5</strain>
    </source>
</reference>
<keyword evidence="1" id="KW-0472">Membrane</keyword>
<evidence type="ECO:0000313" key="5">
    <source>
        <dbReference type="Proteomes" id="UP000186547"/>
    </source>
</evidence>
<dbReference type="AlphaFoldDB" id="M0LBA6"/>
<proteinExistence type="predicted"/>
<feature type="transmembrane region" description="Helical" evidence="1">
    <location>
        <begin position="279"/>
        <end position="297"/>
    </location>
</feature>
<reference evidence="2 5" key="1">
    <citation type="journal article" date="2011" name="J. Bacteriol.">
        <title>Genome sequence of Halobiforma lacisalsi AJ5, an extremely halophilic archaeon which harbors a bop gene.</title>
        <authorList>
            <person name="Jiang X."/>
            <person name="Wang S."/>
            <person name="Cheng H."/>
            <person name="Huo Y."/>
            <person name="Zhang X."/>
            <person name="Zhu X."/>
            <person name="Han X."/>
            <person name="Ni P."/>
            <person name="Wu M."/>
        </authorList>
    </citation>
    <scope>NUCLEOTIDE SEQUENCE [LARGE SCALE GENOMIC DNA]</scope>
    <source>
        <strain evidence="2 5">AJ5</strain>
    </source>
</reference>
<keyword evidence="1" id="KW-1133">Transmembrane helix</keyword>
<feature type="transmembrane region" description="Helical" evidence="1">
    <location>
        <begin position="377"/>
        <end position="397"/>
    </location>
</feature>
<dbReference type="KEGG" id="hlc:CHINAEXTREME16505"/>
<evidence type="ECO:0000256" key="1">
    <source>
        <dbReference type="SAM" id="Phobius"/>
    </source>
</evidence>
<reference evidence="3 4" key="2">
    <citation type="journal article" date="2014" name="PLoS Genet.">
        <title>Phylogenetically driven sequencing of extremely halophilic archaea reveals strategies for static and dynamic osmo-response.</title>
        <authorList>
            <person name="Becker E.A."/>
            <person name="Seitzer P.M."/>
            <person name="Tritt A."/>
            <person name="Larsen D."/>
            <person name="Krusor M."/>
            <person name="Yao A.I."/>
            <person name="Wu D."/>
            <person name="Madern D."/>
            <person name="Eisen J.A."/>
            <person name="Darling A.E."/>
            <person name="Facciotti M.T."/>
        </authorList>
    </citation>
    <scope>NUCLEOTIDE SEQUENCE [LARGE SCALE GENOMIC DNA]</scope>
    <source>
        <strain evidence="3 4">AJ5</strain>
    </source>
</reference>
<dbReference type="RefSeq" id="WP_007142925.1">
    <property type="nucleotide sequence ID" value="NZ_AOLZ01000056.1"/>
</dbReference>
<feature type="transmembrane region" description="Helical" evidence="1">
    <location>
        <begin position="441"/>
        <end position="464"/>
    </location>
</feature>
<evidence type="ECO:0000313" key="3">
    <source>
        <dbReference type="EMBL" id="EMA30847.1"/>
    </source>
</evidence>
<evidence type="ECO:0000313" key="2">
    <source>
        <dbReference type="EMBL" id="APW99275.1"/>
    </source>
</evidence>
<gene>
    <name evidence="3" type="ORF">C445_16111</name>
    <name evidence="2" type="ORF">CHINAEXTREME_16505</name>
</gene>
<feature type="transmembrane region" description="Helical" evidence="1">
    <location>
        <begin position="226"/>
        <end position="244"/>
    </location>
</feature>